<accession>A0A8K9XES7</accession>
<proteinExistence type="predicted"/>
<dbReference type="AlphaFoldDB" id="A0A8K9XES7"/>
<sequence>MEWHETHVTVNVSYSISNVLAAFQAHCSSNAETLLKLSHIFFVQTHTVEHNTACITYAQDLFTAAQQEILDLRLGKAPRHALNDLIVSLELEKWFKSDNIQNISYAELIFWLYLFLYDFPFYISGPNISNSSSIRPSVRSLHAILMGGGGGGGLTCPANHTFCLKLTEDFTMGQLNILGRVSMYTDIAPWWEDTFYEKSTRSLTEPTAMVQELLQDTCYHLACSQVEVNLVKKTATIPTSVSIASAKYTGWDWVYRAFCLGKPACGNYNFNTVLLLQTLNHLSS</sequence>
<dbReference type="Ensembl" id="ENSOMYT00000166734.1">
    <property type="protein sequence ID" value="ENSOMYP00000132110.1"/>
    <property type="gene ID" value="ENSOMYG00000050148.1"/>
</dbReference>
<organism evidence="1 2">
    <name type="scientific">Oncorhynchus mykiss</name>
    <name type="common">Rainbow trout</name>
    <name type="synonym">Salmo gairdneri</name>
    <dbReference type="NCBI Taxonomy" id="8022"/>
    <lineage>
        <taxon>Eukaryota</taxon>
        <taxon>Metazoa</taxon>
        <taxon>Chordata</taxon>
        <taxon>Craniata</taxon>
        <taxon>Vertebrata</taxon>
        <taxon>Euteleostomi</taxon>
        <taxon>Actinopterygii</taxon>
        <taxon>Neopterygii</taxon>
        <taxon>Teleostei</taxon>
        <taxon>Protacanthopterygii</taxon>
        <taxon>Salmoniformes</taxon>
        <taxon>Salmonidae</taxon>
        <taxon>Salmoninae</taxon>
        <taxon>Oncorhynchus</taxon>
    </lineage>
</organism>
<evidence type="ECO:0000313" key="1">
    <source>
        <dbReference type="Ensembl" id="ENSOMYP00000132110.1"/>
    </source>
</evidence>
<reference evidence="1" key="1">
    <citation type="submission" date="2020-07" db="EMBL/GenBank/DDBJ databases">
        <title>A long reads based de novo assembly of the rainbow trout Arlee double haploid line genome.</title>
        <authorList>
            <person name="Gao G."/>
            <person name="Palti Y."/>
        </authorList>
    </citation>
    <scope>NUCLEOTIDE SEQUENCE [LARGE SCALE GENOMIC DNA]</scope>
</reference>
<keyword evidence="2" id="KW-1185">Reference proteome</keyword>
<name>A0A8K9XES7_ONCMY</name>
<reference evidence="1" key="2">
    <citation type="submission" date="2025-08" db="UniProtKB">
        <authorList>
            <consortium name="Ensembl"/>
        </authorList>
    </citation>
    <scope>IDENTIFICATION</scope>
</reference>
<protein>
    <submittedName>
        <fullName evidence="1">Uncharacterized protein</fullName>
    </submittedName>
</protein>
<dbReference type="GeneTree" id="ENSGT00940000177271"/>
<evidence type="ECO:0000313" key="2">
    <source>
        <dbReference type="Proteomes" id="UP000694395"/>
    </source>
</evidence>
<reference evidence="1" key="3">
    <citation type="submission" date="2025-09" db="UniProtKB">
        <authorList>
            <consortium name="Ensembl"/>
        </authorList>
    </citation>
    <scope>IDENTIFICATION</scope>
</reference>
<dbReference type="Proteomes" id="UP000694395">
    <property type="component" value="Chromosome 18"/>
</dbReference>